<dbReference type="InterPro" id="IPR036688">
    <property type="entry name" value="MoeA_C_domain_IV_sf"/>
</dbReference>
<keyword evidence="2" id="KW-0501">Molybdenum cofactor biosynthesis</keyword>
<dbReference type="OMA" id="ARTPSCW"/>
<dbReference type="PANTHER" id="PTHR43764">
    <property type="entry name" value="MOLYBDENUM COFACTOR BIOSYNTHESIS"/>
    <property type="match status" value="1"/>
</dbReference>
<proteinExistence type="predicted"/>
<dbReference type="STRING" id="4577.A0A1D6DUY2"/>
<dbReference type="Pfam" id="PF03454">
    <property type="entry name" value="MoeA_C"/>
    <property type="match status" value="1"/>
</dbReference>
<dbReference type="InParanoid" id="A0A1D6DUY2"/>
<organism evidence="5">
    <name type="scientific">Zea mays</name>
    <name type="common">Maize</name>
    <dbReference type="NCBI Taxonomy" id="4577"/>
    <lineage>
        <taxon>Eukaryota</taxon>
        <taxon>Viridiplantae</taxon>
        <taxon>Streptophyta</taxon>
        <taxon>Embryophyta</taxon>
        <taxon>Tracheophyta</taxon>
        <taxon>Spermatophyta</taxon>
        <taxon>Magnoliopsida</taxon>
        <taxon>Liliopsida</taxon>
        <taxon>Poales</taxon>
        <taxon>Poaceae</taxon>
        <taxon>PACMAD clade</taxon>
        <taxon>Panicoideae</taxon>
        <taxon>Andropogonodae</taxon>
        <taxon>Andropogoneae</taxon>
        <taxon>Tripsacinae</taxon>
        <taxon>Zea</taxon>
    </lineage>
</organism>
<accession>A0A1D6DUY2</accession>
<dbReference type="EMBL" id="CM007648">
    <property type="protein sequence ID" value="ONM12608.1"/>
    <property type="molecule type" value="Genomic_DNA"/>
</dbReference>
<feature type="domain" description="MoaB/Mog" evidence="3">
    <location>
        <begin position="104"/>
        <end position="198"/>
    </location>
</feature>
<dbReference type="SUPFAM" id="SSF63867">
    <property type="entry name" value="MoeA C-terminal domain-like"/>
    <property type="match status" value="1"/>
</dbReference>
<comment type="pathway">
    <text evidence="1">Cofactor biosynthesis; molybdopterin biosynthesis.</text>
</comment>
<evidence type="ECO:0000256" key="2">
    <source>
        <dbReference type="ARBA" id="ARBA00023150"/>
    </source>
</evidence>
<sequence length="207" mass="21722">MARTPSCWWRTPSSFVAESTGHQASSRLLSMKSVNAMLEVPSTGQILAAGTSIEAILISDIISSLDKLPAPSNPHPSRFGSSAESIFTDVSQIASPQDAEVKVAILTLSDTVSSGAGPDRSGPRAVSVVNSSSEKLGGATVVAPAVVLDEVDKIKDILIQWSDIDHVNLILTLGGIGFTPRDITPEATKTVIHEEAPSSHLLCIKKV</sequence>
<dbReference type="Pfam" id="PF00994">
    <property type="entry name" value="MoCF_biosynth"/>
    <property type="match status" value="1"/>
</dbReference>
<dbReference type="InterPro" id="IPR005111">
    <property type="entry name" value="MoeA_C_domain_IV"/>
</dbReference>
<evidence type="ECO:0000259" key="4">
    <source>
        <dbReference type="Pfam" id="PF03454"/>
    </source>
</evidence>
<dbReference type="UniPathway" id="UPA00344"/>
<evidence type="ECO:0000256" key="1">
    <source>
        <dbReference type="ARBA" id="ARBA00005046"/>
    </source>
</evidence>
<dbReference type="Gene3D" id="2.40.340.10">
    <property type="entry name" value="MoeA, C-terminal, domain IV"/>
    <property type="match status" value="1"/>
</dbReference>
<feature type="domain" description="MoeA C-terminal" evidence="4">
    <location>
        <begin position="14"/>
        <end position="57"/>
    </location>
</feature>
<dbReference type="InterPro" id="IPR001453">
    <property type="entry name" value="MoaB/Mog_dom"/>
</dbReference>
<dbReference type="GO" id="GO:0006777">
    <property type="term" value="P:Mo-molybdopterin cofactor biosynthetic process"/>
    <property type="evidence" value="ECO:0007669"/>
    <property type="project" value="UniProtKB-KW"/>
</dbReference>
<dbReference type="SUPFAM" id="SSF53218">
    <property type="entry name" value="Molybdenum cofactor biosynthesis proteins"/>
    <property type="match status" value="1"/>
</dbReference>
<evidence type="ECO:0000313" key="5">
    <source>
        <dbReference type="EMBL" id="ONM12608.1"/>
    </source>
</evidence>
<dbReference type="InterPro" id="IPR036425">
    <property type="entry name" value="MoaB/Mog-like_dom_sf"/>
</dbReference>
<evidence type="ECO:0000259" key="3">
    <source>
        <dbReference type="Pfam" id="PF00994"/>
    </source>
</evidence>
<dbReference type="AlphaFoldDB" id="A0A1D6DUY2"/>
<name>A0A1D6DUY2_MAIZE</name>
<dbReference type="SMR" id="A0A1D6DUY2"/>
<dbReference type="Gene3D" id="3.40.980.10">
    <property type="entry name" value="MoaB/Mog-like domain"/>
    <property type="match status" value="1"/>
</dbReference>
<dbReference type="InterPro" id="IPR051920">
    <property type="entry name" value="MPT_Adenylyltrnsfr/MoaC-Rel"/>
</dbReference>
<protein>
    <submittedName>
        <fullName evidence="5">Molybdopterin biosynthesis protein CNX1</fullName>
    </submittedName>
</protein>
<gene>
    <name evidence="5" type="ORF">ZEAMMB73_Zm00001d001970</name>
</gene>
<dbReference type="PANTHER" id="PTHR43764:SF1">
    <property type="entry name" value="MOLYBDOPTERIN MOLYBDOTRANSFERASE"/>
    <property type="match status" value="1"/>
</dbReference>
<reference evidence="5" key="1">
    <citation type="submission" date="2015-12" db="EMBL/GenBank/DDBJ databases">
        <title>Update maize B73 reference genome by single molecule sequencing technologies.</title>
        <authorList>
            <consortium name="Maize Genome Sequencing Project"/>
            <person name="Ware D."/>
        </authorList>
    </citation>
    <scope>NUCLEOTIDE SEQUENCE [LARGE SCALE GENOMIC DNA]</scope>
    <source>
        <tissue evidence="5">Seedling</tissue>
    </source>
</reference>